<keyword evidence="3 4" id="KW-0119">Carbohydrate metabolism</keyword>
<proteinExistence type="inferred from homology"/>
<accession>A0A0R2CFS4</accession>
<sequence>MELMQKLLREKFPNRQAVITEITNLEAILNLPKPTEHFVSDLHGEFPAFDHVLRNGSGNIKQKIIENFGDQLTKDSIQDFATLVYYPEDMLLAERQKRTEDQLKQWYLDTFARLIELLKISATKYTRSKVRKALDPNFAYITEELLYTDHREVDKRAYYNQIMQNLLKLNQADQFIIATCYTIQHLIVDHLHVIGDIFDRGPEPDQIMERLMNYHSVDIQWGNHDILWLGAVSGSALCLMNLLRISARYDNLGIIEDHYGINLRHLFFFADQHYQALPAFYPKTMSDQKQLTEVEKKMIAKVQAAVTIIQFKLEGQLKQRRPEWRLPQVGLLGEINWQNQTVKINGQDYELSNQCFATVDQQNPFVLTAEEKTVTDGLLNSFINSSKLRRQLDFMMQAGSMYKIANGNLLFHGCVPVDGKGKFLTLHSKNQSYTGQALFCFFEKQLRQAYAHPNRQNDPATDWTWYLWQGPLSPLFGKHAMTTFARYFVADQKTHIERKNPYFVLRREEWFCRQIMQEFGLDPQTGHVINGHTPVKRGQEPIMANKKMIVIDGGFSKAYQPTTGIGGYTLLSNSYGLQLVSHHPFTSKQDAIKNETDIISTIQVVNHEVERKKVADTDTGKQIKENIRQLHQLLKIYASKE</sequence>
<evidence type="ECO:0000256" key="2">
    <source>
        <dbReference type="ARBA" id="ARBA00023211"/>
    </source>
</evidence>
<dbReference type="STRING" id="1133569.FD21_GL000640"/>
<dbReference type="UniPathway" id="UPA00138"/>
<comment type="similarity">
    <text evidence="4">Belongs to the FBPase class 3 family.</text>
</comment>
<dbReference type="EC" id="3.1.3.11" evidence="4"/>
<dbReference type="GO" id="GO:0006094">
    <property type="term" value="P:gluconeogenesis"/>
    <property type="evidence" value="ECO:0007669"/>
    <property type="project" value="UniProtKB-UniRule"/>
</dbReference>
<dbReference type="SUPFAM" id="SSF56300">
    <property type="entry name" value="Metallo-dependent phosphatases"/>
    <property type="match status" value="1"/>
</dbReference>
<evidence type="ECO:0000313" key="6">
    <source>
        <dbReference type="Proteomes" id="UP000051576"/>
    </source>
</evidence>
<dbReference type="HAMAP" id="MF_01854">
    <property type="entry name" value="FBPase_class3"/>
    <property type="match status" value="1"/>
</dbReference>
<keyword evidence="6" id="KW-1185">Reference proteome</keyword>
<organism evidence="5 6">
    <name type="scientific">Liquorilactobacillus vini DSM 20605</name>
    <dbReference type="NCBI Taxonomy" id="1133569"/>
    <lineage>
        <taxon>Bacteria</taxon>
        <taxon>Bacillati</taxon>
        <taxon>Bacillota</taxon>
        <taxon>Bacilli</taxon>
        <taxon>Lactobacillales</taxon>
        <taxon>Lactobacillaceae</taxon>
        <taxon>Liquorilactobacillus</taxon>
    </lineage>
</organism>
<comment type="cofactor">
    <cofactor evidence="4">
        <name>Mn(2+)</name>
        <dbReference type="ChEBI" id="CHEBI:29035"/>
    </cofactor>
</comment>
<dbReference type="RefSeq" id="WP_010581367.1">
    <property type="nucleotide sequence ID" value="NZ_AHYZ01000183.1"/>
</dbReference>
<dbReference type="InterPro" id="IPR029052">
    <property type="entry name" value="Metallo-depent_PP-like"/>
</dbReference>
<dbReference type="Gene3D" id="3.60.21.10">
    <property type="match status" value="1"/>
</dbReference>
<dbReference type="Proteomes" id="UP000051576">
    <property type="component" value="Unassembled WGS sequence"/>
</dbReference>
<dbReference type="InterPro" id="IPR009164">
    <property type="entry name" value="FBPtase_class3"/>
</dbReference>
<evidence type="ECO:0000313" key="5">
    <source>
        <dbReference type="EMBL" id="KRM88852.1"/>
    </source>
</evidence>
<evidence type="ECO:0000256" key="3">
    <source>
        <dbReference type="ARBA" id="ARBA00023277"/>
    </source>
</evidence>
<dbReference type="AlphaFoldDB" id="A0A0R2CFS4"/>
<name>A0A0R2CFS4_9LACO</name>
<comment type="caution">
    <text evidence="5">The sequence shown here is derived from an EMBL/GenBank/DDBJ whole genome shotgun (WGS) entry which is preliminary data.</text>
</comment>
<dbReference type="PATRIC" id="fig|1133569.4.peg.692"/>
<dbReference type="Pfam" id="PF06874">
    <property type="entry name" value="FBPase_2"/>
    <property type="match status" value="1"/>
</dbReference>
<gene>
    <name evidence="4" type="primary">fbp</name>
    <name evidence="5" type="ORF">FD21_GL000640</name>
</gene>
<keyword evidence="2 4" id="KW-0464">Manganese</keyword>
<comment type="catalytic activity">
    <reaction evidence="4">
        <text>beta-D-fructose 1,6-bisphosphate + H2O = beta-D-fructose 6-phosphate + phosphate</text>
        <dbReference type="Rhea" id="RHEA:11064"/>
        <dbReference type="ChEBI" id="CHEBI:15377"/>
        <dbReference type="ChEBI" id="CHEBI:32966"/>
        <dbReference type="ChEBI" id="CHEBI:43474"/>
        <dbReference type="ChEBI" id="CHEBI:57634"/>
        <dbReference type="EC" id="3.1.3.11"/>
    </reaction>
</comment>
<dbReference type="eggNOG" id="COG3855">
    <property type="taxonomic scope" value="Bacteria"/>
</dbReference>
<comment type="pathway">
    <text evidence="4">Carbohydrate biosynthesis; gluconeogenesis.</text>
</comment>
<dbReference type="OrthoDB" id="9779903at2"/>
<evidence type="ECO:0000256" key="4">
    <source>
        <dbReference type="HAMAP-Rule" id="MF_01854"/>
    </source>
</evidence>
<evidence type="ECO:0000256" key="1">
    <source>
        <dbReference type="ARBA" id="ARBA00022801"/>
    </source>
</evidence>
<reference evidence="5 6" key="1">
    <citation type="journal article" date="2015" name="Genome Announc.">
        <title>Expanding the biotechnology potential of lactobacilli through comparative genomics of 213 strains and associated genera.</title>
        <authorList>
            <person name="Sun Z."/>
            <person name="Harris H.M."/>
            <person name="McCann A."/>
            <person name="Guo C."/>
            <person name="Argimon S."/>
            <person name="Zhang W."/>
            <person name="Yang X."/>
            <person name="Jeffery I.B."/>
            <person name="Cooney J.C."/>
            <person name="Kagawa T.F."/>
            <person name="Liu W."/>
            <person name="Song Y."/>
            <person name="Salvetti E."/>
            <person name="Wrobel A."/>
            <person name="Rasinkangas P."/>
            <person name="Parkhill J."/>
            <person name="Rea M.C."/>
            <person name="O'Sullivan O."/>
            <person name="Ritari J."/>
            <person name="Douillard F.P."/>
            <person name="Paul Ross R."/>
            <person name="Yang R."/>
            <person name="Briner A.E."/>
            <person name="Felis G.E."/>
            <person name="de Vos W.M."/>
            <person name="Barrangou R."/>
            <person name="Klaenhammer T.R."/>
            <person name="Caufield P.W."/>
            <person name="Cui Y."/>
            <person name="Zhang H."/>
            <person name="O'Toole P.W."/>
        </authorList>
    </citation>
    <scope>NUCLEOTIDE SEQUENCE [LARGE SCALE GENOMIC DNA]</scope>
    <source>
        <strain evidence="5 6">DSM 20605</strain>
    </source>
</reference>
<dbReference type="EMBL" id="AYYX01000019">
    <property type="protein sequence ID" value="KRM88852.1"/>
    <property type="molecule type" value="Genomic_DNA"/>
</dbReference>
<dbReference type="PIRSF" id="PIRSF000906">
    <property type="entry name" value="FBPtase_Bacill"/>
    <property type="match status" value="1"/>
</dbReference>
<dbReference type="GO" id="GO:0042132">
    <property type="term" value="F:fructose 1,6-bisphosphate 1-phosphatase activity"/>
    <property type="evidence" value="ECO:0007669"/>
    <property type="project" value="UniProtKB-UniRule"/>
</dbReference>
<keyword evidence="1 4" id="KW-0378">Hydrolase</keyword>
<protein>
    <recommendedName>
        <fullName evidence="4">Fructose-1,6-bisphosphatase class 3</fullName>
        <shortName evidence="4">FBPase class 3</shortName>
        <ecNumber evidence="4">3.1.3.11</ecNumber>
    </recommendedName>
    <alternativeName>
        <fullName evidence="4">D-fructose-1,6-bisphosphate 1-phosphohydrolase class 3</fullName>
    </alternativeName>
</protein>